<dbReference type="RefSeq" id="WP_093073918.1">
    <property type="nucleotide sequence ID" value="NZ_FOGV01000022.1"/>
</dbReference>
<feature type="domain" description="HD-GYP" evidence="1">
    <location>
        <begin position="114"/>
        <end position="309"/>
    </location>
</feature>
<dbReference type="STRING" id="1464123.SAMN05444126_12213"/>
<dbReference type="OrthoDB" id="9759601at2"/>
<dbReference type="AlphaFoldDB" id="A0A1H9VMN6"/>
<evidence type="ECO:0000259" key="1">
    <source>
        <dbReference type="PROSITE" id="PS51832"/>
    </source>
</evidence>
<sequence length="368" mass="40965">MKLKTIHNLQENDTLAKPIYNDEGQILLNSGVNLTVPMISRLVHKGIQFVYVEDALTADVYVDDVLNDSVRRKSMKQIHENFSEISRQMAMGKVVEMEKMSGQFSEIVNSILDSVRNHNEAVLMLSDVISYDSYIFRHSLNVTVYALATGQALGLNAKELHELGMGAILHDVGKMSLPASVLNKKGKLTEEEFAVVKEHTEAGFDLLRKTNTIPLLAAHCAFQHHERLDGSGYPRELKDGAIHYYAKILAVADVFDAVTSDRIYRDAMLPHEGLAIIQAGSGQLYDRDIVDAFSKTVAIYPVGTTVQLSDGRTAVVIKSTKELPERPLVRVTHEQDGSKVEPYDLDMSETLNITIVTCETLTEQLSDY</sequence>
<dbReference type="InterPro" id="IPR003607">
    <property type="entry name" value="HD/PDEase_dom"/>
</dbReference>
<comment type="caution">
    <text evidence="2">The sequence shown here is derived from an EMBL/GenBank/DDBJ whole genome shotgun (WGS) entry which is preliminary data.</text>
</comment>
<dbReference type="PROSITE" id="PS51832">
    <property type="entry name" value="HD_GYP"/>
    <property type="match status" value="1"/>
</dbReference>
<dbReference type="EMBL" id="FOGV01000022">
    <property type="protein sequence ID" value="SES22824.1"/>
    <property type="molecule type" value="Genomic_DNA"/>
</dbReference>
<dbReference type="InterPro" id="IPR037522">
    <property type="entry name" value="HD_GYP_dom"/>
</dbReference>
<dbReference type="SMART" id="SM00471">
    <property type="entry name" value="HDc"/>
    <property type="match status" value="1"/>
</dbReference>
<evidence type="ECO:0000313" key="2">
    <source>
        <dbReference type="EMBL" id="SES22824.1"/>
    </source>
</evidence>
<dbReference type="CDD" id="cd00077">
    <property type="entry name" value="HDc"/>
    <property type="match status" value="1"/>
</dbReference>
<keyword evidence="3" id="KW-1185">Reference proteome</keyword>
<organism evidence="2 3">
    <name type="scientific">Salisediminibacterium halotolerans</name>
    <dbReference type="NCBI Taxonomy" id="517425"/>
    <lineage>
        <taxon>Bacteria</taxon>
        <taxon>Bacillati</taxon>
        <taxon>Bacillota</taxon>
        <taxon>Bacilli</taxon>
        <taxon>Bacillales</taxon>
        <taxon>Bacillaceae</taxon>
        <taxon>Salisediminibacterium</taxon>
    </lineage>
</organism>
<evidence type="ECO:0000313" key="3">
    <source>
        <dbReference type="Proteomes" id="UP000199318"/>
    </source>
</evidence>
<dbReference type="PANTHER" id="PTHR43155">
    <property type="entry name" value="CYCLIC DI-GMP PHOSPHODIESTERASE PA4108-RELATED"/>
    <property type="match status" value="1"/>
</dbReference>
<dbReference type="Proteomes" id="UP000199318">
    <property type="component" value="Unassembled WGS sequence"/>
</dbReference>
<gene>
    <name evidence="2" type="ORF">SAMN05444126_12213</name>
</gene>
<dbReference type="Gene3D" id="1.10.3210.10">
    <property type="entry name" value="Hypothetical protein af1432"/>
    <property type="match status" value="1"/>
</dbReference>
<accession>A0A1H9VMN6</accession>
<dbReference type="SUPFAM" id="SSF109604">
    <property type="entry name" value="HD-domain/PDEase-like"/>
    <property type="match status" value="1"/>
</dbReference>
<proteinExistence type="predicted"/>
<reference evidence="3" key="1">
    <citation type="submission" date="2016-10" db="EMBL/GenBank/DDBJ databases">
        <authorList>
            <person name="de Groot N.N."/>
        </authorList>
    </citation>
    <scope>NUCLEOTIDE SEQUENCE [LARGE SCALE GENOMIC DNA]</scope>
    <source>
        <strain evidence="3">10nlg</strain>
    </source>
</reference>
<name>A0A1H9VMN6_9BACI</name>
<dbReference type="Pfam" id="PF13487">
    <property type="entry name" value="HD_5"/>
    <property type="match status" value="1"/>
</dbReference>
<dbReference type="PANTHER" id="PTHR43155:SF2">
    <property type="entry name" value="CYCLIC DI-GMP PHOSPHODIESTERASE PA4108"/>
    <property type="match status" value="1"/>
</dbReference>
<protein>
    <submittedName>
        <fullName evidence="2">HD-GYP domain, c-di-GMP phosphodiesterase class II (Or its inactivated variant)</fullName>
    </submittedName>
</protein>